<sequence>MAEKRKCRQYSTEYLKLGFIPSPSNVQLPNSRLKDHLVRIHSDKADKPVSFFQSLKAKFEGCSTVEKLFGKSSLNADKGLICSSE</sequence>
<proteinExistence type="predicted"/>
<evidence type="ECO:0000313" key="2">
    <source>
        <dbReference type="Proteomes" id="UP000018936"/>
    </source>
</evidence>
<name>V8N3I2_OPHHA</name>
<gene>
    <name evidence="1" type="ORF">L345_18071</name>
</gene>
<dbReference type="EMBL" id="AZIM01033800">
    <property type="protein sequence ID" value="ETE56218.1"/>
    <property type="molecule type" value="Genomic_DNA"/>
</dbReference>
<reference evidence="1 2" key="1">
    <citation type="journal article" date="2013" name="Proc. Natl. Acad. Sci. U.S.A.">
        <title>The king cobra genome reveals dynamic gene evolution and adaptation in the snake venom system.</title>
        <authorList>
            <person name="Vonk F.J."/>
            <person name="Casewell N.R."/>
            <person name="Henkel C.V."/>
            <person name="Heimberg A.M."/>
            <person name="Jansen H.J."/>
            <person name="McCleary R.J."/>
            <person name="Kerkkamp H.M."/>
            <person name="Vos R.A."/>
            <person name="Guerreiro I."/>
            <person name="Calvete J.J."/>
            <person name="Wuster W."/>
            <person name="Woods A.E."/>
            <person name="Logan J.M."/>
            <person name="Harrison R.A."/>
            <person name="Castoe T.A."/>
            <person name="de Koning A.P."/>
            <person name="Pollock D.D."/>
            <person name="Yandell M."/>
            <person name="Calderon D."/>
            <person name="Renjifo C."/>
            <person name="Currier R.B."/>
            <person name="Salgado D."/>
            <person name="Pla D."/>
            <person name="Sanz L."/>
            <person name="Hyder A.S."/>
            <person name="Ribeiro J.M."/>
            <person name="Arntzen J.W."/>
            <person name="van den Thillart G.E."/>
            <person name="Boetzer M."/>
            <person name="Pirovano W."/>
            <person name="Dirks R.P."/>
            <person name="Spaink H.P."/>
            <person name="Duboule D."/>
            <person name="McGlinn E."/>
            <person name="Kini R.M."/>
            <person name="Richardson M.K."/>
        </authorList>
    </citation>
    <scope>NUCLEOTIDE SEQUENCE</scope>
    <source>
        <tissue evidence="1">Blood</tissue>
    </source>
</reference>
<feature type="non-terminal residue" evidence="1">
    <location>
        <position position="1"/>
    </location>
</feature>
<keyword evidence="2" id="KW-1185">Reference proteome</keyword>
<dbReference type="AlphaFoldDB" id="V8N3I2"/>
<evidence type="ECO:0000313" key="1">
    <source>
        <dbReference type="EMBL" id="ETE56218.1"/>
    </source>
</evidence>
<protein>
    <submittedName>
        <fullName evidence="1">Uncharacterized protein</fullName>
    </submittedName>
</protein>
<dbReference type="Proteomes" id="UP000018936">
    <property type="component" value="Unassembled WGS sequence"/>
</dbReference>
<accession>V8N3I2</accession>
<feature type="non-terminal residue" evidence="1">
    <location>
        <position position="85"/>
    </location>
</feature>
<comment type="caution">
    <text evidence="1">The sequence shown here is derived from an EMBL/GenBank/DDBJ whole genome shotgun (WGS) entry which is preliminary data.</text>
</comment>
<dbReference type="OrthoDB" id="6144063at2759"/>
<organism evidence="1 2">
    <name type="scientific">Ophiophagus hannah</name>
    <name type="common">King cobra</name>
    <name type="synonym">Naja hannah</name>
    <dbReference type="NCBI Taxonomy" id="8665"/>
    <lineage>
        <taxon>Eukaryota</taxon>
        <taxon>Metazoa</taxon>
        <taxon>Chordata</taxon>
        <taxon>Craniata</taxon>
        <taxon>Vertebrata</taxon>
        <taxon>Euteleostomi</taxon>
        <taxon>Lepidosauria</taxon>
        <taxon>Squamata</taxon>
        <taxon>Bifurcata</taxon>
        <taxon>Unidentata</taxon>
        <taxon>Episquamata</taxon>
        <taxon>Toxicofera</taxon>
        <taxon>Serpentes</taxon>
        <taxon>Colubroidea</taxon>
        <taxon>Elapidae</taxon>
        <taxon>Elapinae</taxon>
        <taxon>Ophiophagus</taxon>
    </lineage>
</organism>